<keyword evidence="2" id="KW-1185">Reference proteome</keyword>
<dbReference type="Proteomes" id="UP001159363">
    <property type="component" value="Chromosome 7"/>
</dbReference>
<organism evidence="1 2">
    <name type="scientific">Dryococelus australis</name>
    <dbReference type="NCBI Taxonomy" id="614101"/>
    <lineage>
        <taxon>Eukaryota</taxon>
        <taxon>Metazoa</taxon>
        <taxon>Ecdysozoa</taxon>
        <taxon>Arthropoda</taxon>
        <taxon>Hexapoda</taxon>
        <taxon>Insecta</taxon>
        <taxon>Pterygota</taxon>
        <taxon>Neoptera</taxon>
        <taxon>Polyneoptera</taxon>
        <taxon>Phasmatodea</taxon>
        <taxon>Verophasmatodea</taxon>
        <taxon>Anareolatae</taxon>
        <taxon>Phasmatidae</taxon>
        <taxon>Eurycanthinae</taxon>
        <taxon>Dryococelus</taxon>
    </lineage>
</organism>
<accession>A0ABQ9GY31</accession>
<evidence type="ECO:0000313" key="2">
    <source>
        <dbReference type="Proteomes" id="UP001159363"/>
    </source>
</evidence>
<name>A0ABQ9GY31_9NEOP</name>
<evidence type="ECO:0000313" key="1">
    <source>
        <dbReference type="EMBL" id="KAJ8876943.1"/>
    </source>
</evidence>
<reference evidence="1 2" key="1">
    <citation type="submission" date="2023-02" db="EMBL/GenBank/DDBJ databases">
        <title>LHISI_Scaffold_Assembly.</title>
        <authorList>
            <person name="Stuart O.P."/>
            <person name="Cleave R."/>
            <person name="Magrath M.J.L."/>
            <person name="Mikheyev A.S."/>
        </authorList>
    </citation>
    <scope>NUCLEOTIDE SEQUENCE [LARGE SCALE GENOMIC DNA]</scope>
    <source>
        <strain evidence="1">Daus_M_001</strain>
        <tissue evidence="1">Leg muscle</tissue>
    </source>
</reference>
<sequence>MKAHSACMQVMVVCTWPRPGEHLLVVRIRTRHIDLTPGLMFWRAISYKSCSPLVCVKGTMTSHEGVALFQRDSACPYNATCPTRHAASSLAGMMAGLVSNRAHVWRDGEMSPARLVRHLLLRSCVDRLSRREVEYLKDSIRHLCDRLHARICACVAACRGYAAYCGPFMITSNFYEALLKLFFQNIPLPHAGVATAGGVYMPNAAVCRSVLPCLHRVVDVMNRQARAYAVKRRTHYSSPTEVNQVQFLAGSHVAIVPDDATGRWGFLGDLPFLPYLHSGVAPYSPSVTLVGSQYHDSVYSQHSKCLTLSHTAQYSRPSVPLFTVAMLAVADFTPDANLRRHFDDLLTRCFAVIAHLSLIVAQPLKRSPLKTVRSNVRCSLNSLGGSAWNVPCTPMHIFLGNVVISICATSTVVGPRGRTQRHSVTEVSGGRVLKASHCIVVLQSSTRHHGYCAAISNVSTAAVRNGRCDRHENKAELVLYILAAPLQAHGTTIDIVATMV</sequence>
<comment type="caution">
    <text evidence="1">The sequence shown here is derived from an EMBL/GenBank/DDBJ whole genome shotgun (WGS) entry which is preliminary data.</text>
</comment>
<dbReference type="EMBL" id="JARBHB010000008">
    <property type="protein sequence ID" value="KAJ8876943.1"/>
    <property type="molecule type" value="Genomic_DNA"/>
</dbReference>
<gene>
    <name evidence="1" type="ORF">PR048_021393</name>
</gene>
<protein>
    <submittedName>
        <fullName evidence="1">Uncharacterized protein</fullName>
    </submittedName>
</protein>
<proteinExistence type="predicted"/>